<feature type="transmembrane region" description="Helical" evidence="1">
    <location>
        <begin position="114"/>
        <end position="134"/>
    </location>
</feature>
<gene>
    <name evidence="2" type="ORF">B0T18DRAFT_481088</name>
</gene>
<keyword evidence="1" id="KW-0472">Membrane</keyword>
<reference evidence="2" key="1">
    <citation type="submission" date="2023-06" db="EMBL/GenBank/DDBJ databases">
        <title>Genome-scale phylogeny and comparative genomics of the fungal order Sordariales.</title>
        <authorList>
            <consortium name="Lawrence Berkeley National Laboratory"/>
            <person name="Hensen N."/>
            <person name="Bonometti L."/>
            <person name="Westerberg I."/>
            <person name="Brannstrom I.O."/>
            <person name="Guillou S."/>
            <person name="Cros-Aarteil S."/>
            <person name="Calhoun S."/>
            <person name="Haridas S."/>
            <person name="Kuo A."/>
            <person name="Mondo S."/>
            <person name="Pangilinan J."/>
            <person name="Riley R."/>
            <person name="LaButti K."/>
            <person name="Andreopoulos B."/>
            <person name="Lipzen A."/>
            <person name="Chen C."/>
            <person name="Yanf M."/>
            <person name="Daum C."/>
            <person name="Ng V."/>
            <person name="Clum A."/>
            <person name="Steindorff A."/>
            <person name="Ohm R."/>
            <person name="Martin F."/>
            <person name="Silar P."/>
            <person name="Natvig D."/>
            <person name="Lalanne C."/>
            <person name="Gautier V."/>
            <person name="Ament-velasquez S.L."/>
            <person name="Kruys A."/>
            <person name="Hutchinson M.I."/>
            <person name="Powell A.J."/>
            <person name="Barry K."/>
            <person name="Miller A.N."/>
            <person name="Grigoriev I.V."/>
            <person name="Debuchy R."/>
            <person name="Gladieux P."/>
            <person name="Thoren M.H."/>
            <person name="Johannesson H."/>
        </authorList>
    </citation>
    <scope>NUCLEOTIDE SEQUENCE</scope>
    <source>
        <strain evidence="2">SMH3187-1</strain>
    </source>
</reference>
<evidence type="ECO:0000313" key="3">
    <source>
        <dbReference type="Proteomes" id="UP001172155"/>
    </source>
</evidence>
<sequence length="255" mass="27628">MSLLASTWPGHGFALMGFTLARFMYLDIDNIFCGAAAFLVVFQSVPAIRHKFILAHRVNGYIILLLSVAGTAGALIVTRRAFGGGLDTQTGFGMIAVMFLRLRIEQHRAWMLRAWFYAGAIITVRPILFITALITSSQGTYHEAIPCSVIEFLNSAGQVNDTFSTCTSPDAWTVVRADINDSASPIGTAASLRAGFGMAGWLALALHAIGVEICIHLTPAEGERLRKVSHQRQLEAGMRKPGCDGLATDRPAELY</sequence>
<feature type="transmembrane region" description="Helical" evidence="1">
    <location>
        <begin position="82"/>
        <end position="102"/>
    </location>
</feature>
<comment type="caution">
    <text evidence="2">The sequence shown here is derived from an EMBL/GenBank/DDBJ whole genome shotgun (WGS) entry which is preliminary data.</text>
</comment>
<organism evidence="2 3">
    <name type="scientific">Schizothecium vesticola</name>
    <dbReference type="NCBI Taxonomy" id="314040"/>
    <lineage>
        <taxon>Eukaryota</taxon>
        <taxon>Fungi</taxon>
        <taxon>Dikarya</taxon>
        <taxon>Ascomycota</taxon>
        <taxon>Pezizomycotina</taxon>
        <taxon>Sordariomycetes</taxon>
        <taxon>Sordariomycetidae</taxon>
        <taxon>Sordariales</taxon>
        <taxon>Schizotheciaceae</taxon>
        <taxon>Schizothecium</taxon>
    </lineage>
</organism>
<protein>
    <submittedName>
        <fullName evidence="2">Uncharacterized protein</fullName>
    </submittedName>
</protein>
<keyword evidence="3" id="KW-1185">Reference proteome</keyword>
<accession>A0AA40K5Q9</accession>
<dbReference type="Proteomes" id="UP001172155">
    <property type="component" value="Unassembled WGS sequence"/>
</dbReference>
<feature type="transmembrane region" description="Helical" evidence="1">
    <location>
        <begin position="198"/>
        <end position="217"/>
    </location>
</feature>
<dbReference type="EMBL" id="JAUKUD010000004">
    <property type="protein sequence ID" value="KAK0746953.1"/>
    <property type="molecule type" value="Genomic_DNA"/>
</dbReference>
<dbReference type="AlphaFoldDB" id="A0AA40K5Q9"/>
<keyword evidence="1" id="KW-1133">Transmembrane helix</keyword>
<evidence type="ECO:0000256" key="1">
    <source>
        <dbReference type="SAM" id="Phobius"/>
    </source>
</evidence>
<feature type="transmembrane region" description="Helical" evidence="1">
    <location>
        <begin position="20"/>
        <end position="42"/>
    </location>
</feature>
<name>A0AA40K5Q9_9PEZI</name>
<proteinExistence type="predicted"/>
<keyword evidence="1" id="KW-0812">Transmembrane</keyword>
<evidence type="ECO:0000313" key="2">
    <source>
        <dbReference type="EMBL" id="KAK0746953.1"/>
    </source>
</evidence>
<feature type="transmembrane region" description="Helical" evidence="1">
    <location>
        <begin position="54"/>
        <end position="76"/>
    </location>
</feature>